<protein>
    <submittedName>
        <fullName evidence="3">Thiamine pyrophosphate-requiring enzyme</fullName>
    </submittedName>
</protein>
<dbReference type="PANTHER" id="PTHR18968">
    <property type="entry name" value="THIAMINE PYROPHOSPHATE ENZYMES"/>
    <property type="match status" value="1"/>
</dbReference>
<reference evidence="3 4" key="1">
    <citation type="submission" date="2016-04" db="EMBL/GenBank/DDBJ databases">
        <title>ATOL: Assembling a taxonomically balanced genome-scale reconstruction of the evolutionary history of the Enterobacteriaceae.</title>
        <authorList>
            <person name="Plunkett G.III."/>
            <person name="Neeno-Eckwall E.C."/>
            <person name="Glasner J.D."/>
            <person name="Perna N.T."/>
        </authorList>
    </citation>
    <scope>NUCLEOTIDE SEQUENCE [LARGE SCALE GENOMIC DNA]</scope>
    <source>
        <strain evidence="3 4">ATCC 35613</strain>
    </source>
</reference>
<dbReference type="GO" id="GO:0030976">
    <property type="term" value="F:thiamine pyrophosphate binding"/>
    <property type="evidence" value="ECO:0007669"/>
    <property type="project" value="InterPro"/>
</dbReference>
<evidence type="ECO:0000259" key="2">
    <source>
        <dbReference type="Pfam" id="PF02775"/>
    </source>
</evidence>
<dbReference type="GO" id="GO:0009097">
    <property type="term" value="P:isoleucine biosynthetic process"/>
    <property type="evidence" value="ECO:0007669"/>
    <property type="project" value="TreeGrafter"/>
</dbReference>
<evidence type="ECO:0000313" key="4">
    <source>
        <dbReference type="Proteomes" id="UP000078224"/>
    </source>
</evidence>
<evidence type="ECO:0000256" key="1">
    <source>
        <dbReference type="ARBA" id="ARBA00007812"/>
    </source>
</evidence>
<comment type="similarity">
    <text evidence="1">Belongs to the TPP enzyme family.</text>
</comment>
<dbReference type="GO" id="GO:0050660">
    <property type="term" value="F:flavin adenine dinucleotide binding"/>
    <property type="evidence" value="ECO:0007669"/>
    <property type="project" value="TreeGrafter"/>
</dbReference>
<proteinExistence type="inferred from homology"/>
<dbReference type="Proteomes" id="UP000078224">
    <property type="component" value="Unassembled WGS sequence"/>
</dbReference>
<comment type="caution">
    <text evidence="3">The sequence shown here is derived from an EMBL/GenBank/DDBJ whole genome shotgun (WGS) entry which is preliminary data.</text>
</comment>
<dbReference type="InterPro" id="IPR011766">
    <property type="entry name" value="TPP_enzyme_TPP-bd"/>
</dbReference>
<dbReference type="Pfam" id="PF02775">
    <property type="entry name" value="TPP_enzyme_C"/>
    <property type="match status" value="1"/>
</dbReference>
<name>A0A1B7JJ89_9GAMM</name>
<accession>A0A1B7JJ89</accession>
<dbReference type="GO" id="GO:0005948">
    <property type="term" value="C:acetolactate synthase complex"/>
    <property type="evidence" value="ECO:0007669"/>
    <property type="project" value="TreeGrafter"/>
</dbReference>
<evidence type="ECO:0000313" key="3">
    <source>
        <dbReference type="EMBL" id="OAT47987.1"/>
    </source>
</evidence>
<dbReference type="PANTHER" id="PTHR18968:SF13">
    <property type="entry name" value="ACETOLACTATE SYNTHASE CATALYTIC SUBUNIT, MITOCHONDRIAL"/>
    <property type="match status" value="1"/>
</dbReference>
<dbReference type="GO" id="GO:0009099">
    <property type="term" value="P:L-valine biosynthetic process"/>
    <property type="evidence" value="ECO:0007669"/>
    <property type="project" value="TreeGrafter"/>
</dbReference>
<dbReference type="GO" id="GO:0003984">
    <property type="term" value="F:acetolactate synthase activity"/>
    <property type="evidence" value="ECO:0007669"/>
    <property type="project" value="TreeGrafter"/>
</dbReference>
<keyword evidence="4" id="KW-1185">Reference proteome</keyword>
<gene>
    <name evidence="3" type="ORF">M998_3413</name>
</gene>
<dbReference type="Gene3D" id="3.40.50.970">
    <property type="match status" value="1"/>
</dbReference>
<sequence>MLGIGELATMAQEQLPIVLIIMNDKGYGVMRGIQEKYFSDRQYYNELLTPSFSQLAQSMGITALTITKTSDFKSTLQQAIALKQPVVVEVLMDNIGKMNFSGPPQKKLF</sequence>
<dbReference type="AlphaFoldDB" id="A0A1B7JJ89"/>
<dbReference type="InterPro" id="IPR029061">
    <property type="entry name" value="THDP-binding"/>
</dbReference>
<dbReference type="EMBL" id="LXEW01000048">
    <property type="protein sequence ID" value="OAT47987.1"/>
    <property type="molecule type" value="Genomic_DNA"/>
</dbReference>
<dbReference type="CDD" id="cd00568">
    <property type="entry name" value="TPP_enzymes"/>
    <property type="match status" value="1"/>
</dbReference>
<dbReference type="PATRIC" id="fig|1354272.4.peg.3492"/>
<feature type="domain" description="Thiamine pyrophosphate enzyme TPP-binding" evidence="2">
    <location>
        <begin position="1"/>
        <end position="90"/>
    </location>
</feature>
<organism evidence="3 4">
    <name type="scientific">Providencia heimbachae ATCC 35613</name>
    <dbReference type="NCBI Taxonomy" id="1354272"/>
    <lineage>
        <taxon>Bacteria</taxon>
        <taxon>Pseudomonadati</taxon>
        <taxon>Pseudomonadota</taxon>
        <taxon>Gammaproteobacteria</taxon>
        <taxon>Enterobacterales</taxon>
        <taxon>Morganellaceae</taxon>
        <taxon>Providencia</taxon>
    </lineage>
</organism>
<dbReference type="InterPro" id="IPR045229">
    <property type="entry name" value="TPP_enz"/>
</dbReference>
<dbReference type="SUPFAM" id="SSF52518">
    <property type="entry name" value="Thiamin diphosphate-binding fold (THDP-binding)"/>
    <property type="match status" value="1"/>
</dbReference>